<dbReference type="SUPFAM" id="SSF47413">
    <property type="entry name" value="lambda repressor-like DNA-binding domains"/>
    <property type="match status" value="1"/>
</dbReference>
<comment type="caution">
    <text evidence="1">The sequence shown here is derived from an EMBL/GenBank/DDBJ whole genome shotgun (WGS) entry which is preliminary data.</text>
</comment>
<gene>
    <name evidence="1" type="ORF">AA15669_1777</name>
</gene>
<dbReference type="RefSeq" id="WP_018980333.1">
    <property type="nucleotide sequence ID" value="NZ_BAQD01000095.1"/>
</dbReference>
<organism evidence="1 2">
    <name type="scientific">Saccharibacter floricola DSM 15669</name>
    <dbReference type="NCBI Taxonomy" id="1123227"/>
    <lineage>
        <taxon>Bacteria</taxon>
        <taxon>Pseudomonadati</taxon>
        <taxon>Pseudomonadota</taxon>
        <taxon>Alphaproteobacteria</taxon>
        <taxon>Acetobacterales</taxon>
        <taxon>Acetobacteraceae</taxon>
        <taxon>Saccharibacter</taxon>
    </lineage>
</organism>
<proteinExistence type="predicted"/>
<sequence>MTPTRFRECLDVFHWSQRGFARIIGRGEGTVRQWARGAVSIPFDVAQWLESCASFMESHRPPERHQHADKQ</sequence>
<keyword evidence="2" id="KW-1185">Reference proteome</keyword>
<evidence type="ECO:0000313" key="2">
    <source>
        <dbReference type="Proteomes" id="UP001062901"/>
    </source>
</evidence>
<protein>
    <recommendedName>
        <fullName evidence="3">Helix-turn-helix domain-containing protein</fullName>
    </recommendedName>
</protein>
<accession>A0ABQ0P0V5</accession>
<dbReference type="Proteomes" id="UP001062901">
    <property type="component" value="Unassembled WGS sequence"/>
</dbReference>
<dbReference type="InterPro" id="IPR010982">
    <property type="entry name" value="Lambda_DNA-bd_dom_sf"/>
</dbReference>
<name>A0ABQ0P0V5_9PROT</name>
<reference evidence="1" key="1">
    <citation type="submission" date="2013-04" db="EMBL/GenBank/DDBJ databases">
        <title>The genome sequencing project of 58 acetic acid bacteria.</title>
        <authorList>
            <person name="Okamoto-Kainuma A."/>
            <person name="Ishikawa M."/>
            <person name="Umino S."/>
            <person name="Koizumi Y."/>
            <person name="Shiwa Y."/>
            <person name="Yoshikawa H."/>
            <person name="Matsutani M."/>
            <person name="Matsushita K."/>
        </authorList>
    </citation>
    <scope>NUCLEOTIDE SEQUENCE</scope>
    <source>
        <strain evidence="1">DSM 15669</strain>
    </source>
</reference>
<evidence type="ECO:0008006" key="3">
    <source>
        <dbReference type="Google" id="ProtNLM"/>
    </source>
</evidence>
<evidence type="ECO:0000313" key="1">
    <source>
        <dbReference type="EMBL" id="GBQ08428.1"/>
    </source>
</evidence>
<dbReference type="EMBL" id="BAQD01000095">
    <property type="protein sequence ID" value="GBQ08428.1"/>
    <property type="molecule type" value="Genomic_DNA"/>
</dbReference>